<dbReference type="RefSeq" id="XP_041298041.1">
    <property type="nucleotide sequence ID" value="XM_041443455.1"/>
</dbReference>
<dbReference type="GO" id="GO:0045116">
    <property type="term" value="P:protein neddylation"/>
    <property type="evidence" value="ECO:0007669"/>
    <property type="project" value="TreeGrafter"/>
</dbReference>
<dbReference type="Gene3D" id="1.10.238.10">
    <property type="entry name" value="EF-hand"/>
    <property type="match status" value="1"/>
</dbReference>
<dbReference type="AlphaFoldDB" id="A0A9P7FFR6"/>
<dbReference type="Proteomes" id="UP000823399">
    <property type="component" value="Unassembled WGS sequence"/>
</dbReference>
<dbReference type="Pfam" id="PF14555">
    <property type="entry name" value="UBA_4"/>
    <property type="match status" value="1"/>
</dbReference>
<organism evidence="4 5">
    <name type="scientific">Suillus discolor</name>
    <dbReference type="NCBI Taxonomy" id="1912936"/>
    <lineage>
        <taxon>Eukaryota</taxon>
        <taxon>Fungi</taxon>
        <taxon>Dikarya</taxon>
        <taxon>Basidiomycota</taxon>
        <taxon>Agaricomycotina</taxon>
        <taxon>Agaricomycetes</taxon>
        <taxon>Agaricomycetidae</taxon>
        <taxon>Boletales</taxon>
        <taxon>Suillineae</taxon>
        <taxon>Suillaceae</taxon>
        <taxon>Suillus</taxon>
    </lineage>
</organism>
<dbReference type="PANTHER" id="PTHR12281:SF31">
    <property type="entry name" value="DCN1-LIKE PROTEIN 3"/>
    <property type="match status" value="1"/>
</dbReference>
<evidence type="ECO:0000313" key="5">
    <source>
        <dbReference type="Proteomes" id="UP000823399"/>
    </source>
</evidence>
<evidence type="ECO:0000313" key="4">
    <source>
        <dbReference type="EMBL" id="KAG2117152.1"/>
    </source>
</evidence>
<reference evidence="4" key="1">
    <citation type="journal article" date="2020" name="New Phytol.">
        <title>Comparative genomics reveals dynamic genome evolution in host specialist ectomycorrhizal fungi.</title>
        <authorList>
            <person name="Lofgren L.A."/>
            <person name="Nguyen N.H."/>
            <person name="Vilgalys R."/>
            <person name="Ruytinx J."/>
            <person name="Liao H.L."/>
            <person name="Branco S."/>
            <person name="Kuo A."/>
            <person name="LaButti K."/>
            <person name="Lipzen A."/>
            <person name="Andreopoulos W."/>
            <person name="Pangilinan J."/>
            <person name="Riley R."/>
            <person name="Hundley H."/>
            <person name="Na H."/>
            <person name="Barry K."/>
            <person name="Grigoriev I.V."/>
            <person name="Stajich J.E."/>
            <person name="Kennedy P.G."/>
        </authorList>
    </citation>
    <scope>NUCLEOTIDE SEQUENCE</scope>
    <source>
        <strain evidence="4">FC423</strain>
    </source>
</reference>
<evidence type="ECO:0000256" key="2">
    <source>
        <dbReference type="RuleBase" id="RU410713"/>
    </source>
</evidence>
<gene>
    <name evidence="4" type="ORF">F5147DRAFT_811421</name>
</gene>
<feature type="domain" description="DCUN1" evidence="3">
    <location>
        <begin position="47"/>
        <end position="263"/>
    </location>
</feature>
<dbReference type="PROSITE" id="PS51229">
    <property type="entry name" value="DCUN1"/>
    <property type="match status" value="1"/>
</dbReference>
<dbReference type="InterPro" id="IPR005176">
    <property type="entry name" value="PONY_dom"/>
</dbReference>
<keyword evidence="5" id="KW-1185">Reference proteome</keyword>
<dbReference type="SUPFAM" id="SSF46934">
    <property type="entry name" value="UBA-like"/>
    <property type="match status" value="1"/>
</dbReference>
<name>A0A9P7FFR6_9AGAM</name>
<dbReference type="Pfam" id="PF03556">
    <property type="entry name" value="Cullin_binding"/>
    <property type="match status" value="1"/>
</dbReference>
<dbReference type="PANTHER" id="PTHR12281">
    <property type="entry name" value="RP42 RELATED"/>
    <property type="match status" value="1"/>
</dbReference>
<dbReference type="Gene3D" id="1.10.238.200">
    <property type="entry name" value="Cullin, PONY binding domain"/>
    <property type="match status" value="1"/>
</dbReference>
<dbReference type="GO" id="GO:0031624">
    <property type="term" value="F:ubiquitin conjugating enzyme binding"/>
    <property type="evidence" value="ECO:0007669"/>
    <property type="project" value="TreeGrafter"/>
</dbReference>
<protein>
    <recommendedName>
        <fullName evidence="2">Defective in cullin neddylation protein</fullName>
    </recommendedName>
</protein>
<dbReference type="InterPro" id="IPR014764">
    <property type="entry name" value="DCN-prot"/>
</dbReference>
<proteinExistence type="predicted"/>
<comment type="function">
    <text evidence="2">Neddylation of cullins play an essential role in the regulation of SCF-type complexes activity.</text>
</comment>
<dbReference type="GO" id="GO:0000151">
    <property type="term" value="C:ubiquitin ligase complex"/>
    <property type="evidence" value="ECO:0007669"/>
    <property type="project" value="TreeGrafter"/>
</dbReference>
<evidence type="ECO:0000259" key="3">
    <source>
        <dbReference type="PROSITE" id="PS51229"/>
    </source>
</evidence>
<accession>A0A9P7FFR6</accession>
<dbReference type="GeneID" id="64705714"/>
<feature type="non-terminal residue" evidence="4">
    <location>
        <position position="274"/>
    </location>
</feature>
<evidence type="ECO:0000256" key="1">
    <source>
        <dbReference type="ARBA" id="ARBA00022786"/>
    </source>
</evidence>
<keyword evidence="1" id="KW-0833">Ubl conjugation pathway</keyword>
<dbReference type="InterPro" id="IPR042460">
    <property type="entry name" value="DCN1-like_PONY"/>
</dbReference>
<sequence length="274" mass="30554">DPLLSDFCSITGASPKDAKRYLDKHQRRLDAAIDAYYQEGGGRTTVASTSKLNALFEKYKGEYPSGDEISIDGTIQLCQDLKVDPENVVLLAVAYELKSPRVGEWNKKGWVEGWSRLGCDTIDGMKDALTRLRAKLGSDSTYFHKVYDHTFSFARTEGQRSLAIDTALAFWNLLLPTGLTGGALKHDLTGEDIDMDGEGSFGWTDEHTQWWFQFLTEKGGKGVSKDTWMMLFDFIRSIDSQFLTHDAEAAWPSAIDDFVAWARATGKVLTPEAT</sequence>
<dbReference type="EMBL" id="JABBWM010000005">
    <property type="protein sequence ID" value="KAG2117152.1"/>
    <property type="molecule type" value="Genomic_DNA"/>
</dbReference>
<comment type="caution">
    <text evidence="4">The sequence shown here is derived from an EMBL/GenBank/DDBJ whole genome shotgun (WGS) entry which is preliminary data.</text>
</comment>
<dbReference type="Gene3D" id="1.10.8.10">
    <property type="entry name" value="DNA helicase RuvA subunit, C-terminal domain"/>
    <property type="match status" value="1"/>
</dbReference>
<dbReference type="GO" id="GO:0032182">
    <property type="term" value="F:ubiquitin-like protein binding"/>
    <property type="evidence" value="ECO:0007669"/>
    <property type="project" value="TreeGrafter"/>
</dbReference>
<dbReference type="OrthoDB" id="27198at2759"/>
<dbReference type="GO" id="GO:0097602">
    <property type="term" value="F:cullin family protein binding"/>
    <property type="evidence" value="ECO:0007669"/>
    <property type="project" value="TreeGrafter"/>
</dbReference>
<dbReference type="InterPro" id="IPR009060">
    <property type="entry name" value="UBA-like_sf"/>
</dbReference>